<protein>
    <submittedName>
        <fullName evidence="2">Uncharacterized protein</fullName>
    </submittedName>
</protein>
<dbReference type="AlphaFoldDB" id="A0AAI9GLT7"/>
<feature type="transmembrane region" description="Helical" evidence="1">
    <location>
        <begin position="12"/>
        <end position="33"/>
    </location>
</feature>
<name>A0AAI9GLT7_PLUGE</name>
<keyword evidence="1" id="KW-0812">Transmembrane</keyword>
<keyword evidence="1" id="KW-0472">Membrane</keyword>
<keyword evidence="1" id="KW-1133">Transmembrane helix</keyword>
<accession>A0AAI9GLT7</accession>
<reference evidence="2" key="1">
    <citation type="submission" date="2024-02" db="EMBL/GenBank/DDBJ databases">
        <authorList>
            <consortium name="Clinical and Environmental Microbiology Branch: Whole genome sequencing antimicrobial resistance pathogens in the healthcare setting"/>
        </authorList>
    </citation>
    <scope>NUCLEOTIDE SEQUENCE</scope>
    <source>
        <strain evidence="2">2021DK-00143</strain>
    </source>
</reference>
<comment type="caution">
    <text evidence="2">The sequence shown here is derived from an EMBL/GenBank/DDBJ whole genome shotgun (WGS) entry which is preliminary data.</text>
</comment>
<sequence length="166" mass="18161">MDKMDPGNKRFNVIFPVVCALLGAFITAAFGWYGNYLQASATSRSSCIARIDKQEEILREKYSKLMVSIVGFSFSPKLAGSLDEGTLRELIIPVVSNSAEVIAYAPPEMALAATKVMKALFLADISKNNIELQEEAITQAKDSMAGAYPAYLKALKALDIQRKKCD</sequence>
<dbReference type="EMBL" id="ABLOKC030000012">
    <property type="protein sequence ID" value="EML1471901.1"/>
    <property type="molecule type" value="Genomic_DNA"/>
</dbReference>
<evidence type="ECO:0000313" key="2">
    <source>
        <dbReference type="EMBL" id="EML1471901.1"/>
    </source>
</evidence>
<gene>
    <name evidence="2" type="ORF">QEG54_002640</name>
</gene>
<proteinExistence type="predicted"/>
<evidence type="ECO:0000256" key="1">
    <source>
        <dbReference type="SAM" id="Phobius"/>
    </source>
</evidence>
<organism evidence="2">
    <name type="scientific">Pluralibacter gergoviae</name>
    <name type="common">Enterobacter gergoviae</name>
    <dbReference type="NCBI Taxonomy" id="61647"/>
    <lineage>
        <taxon>Bacteria</taxon>
        <taxon>Pseudomonadati</taxon>
        <taxon>Pseudomonadota</taxon>
        <taxon>Gammaproteobacteria</taxon>
        <taxon>Enterobacterales</taxon>
        <taxon>Enterobacteriaceae</taxon>
        <taxon>Pluralibacter</taxon>
    </lineage>
</organism>